<feature type="region of interest" description="Disordered" evidence="1">
    <location>
        <begin position="52"/>
        <end position="73"/>
    </location>
</feature>
<evidence type="ECO:0000313" key="2">
    <source>
        <dbReference type="EMBL" id="EYB86369.1"/>
    </source>
</evidence>
<dbReference type="AlphaFoldDB" id="A0A016S7Y0"/>
<name>A0A016S7Y0_9BILA</name>
<gene>
    <name evidence="2" type="primary">Acey_s0280.g1223</name>
    <name evidence="2" type="ORF">Y032_0280g1223</name>
</gene>
<dbReference type="Proteomes" id="UP000024635">
    <property type="component" value="Unassembled WGS sequence"/>
</dbReference>
<organism evidence="2 3">
    <name type="scientific">Ancylostoma ceylanicum</name>
    <dbReference type="NCBI Taxonomy" id="53326"/>
    <lineage>
        <taxon>Eukaryota</taxon>
        <taxon>Metazoa</taxon>
        <taxon>Ecdysozoa</taxon>
        <taxon>Nematoda</taxon>
        <taxon>Chromadorea</taxon>
        <taxon>Rhabditida</taxon>
        <taxon>Rhabditina</taxon>
        <taxon>Rhabditomorpha</taxon>
        <taxon>Strongyloidea</taxon>
        <taxon>Ancylostomatidae</taxon>
        <taxon>Ancylostomatinae</taxon>
        <taxon>Ancylostoma</taxon>
    </lineage>
</organism>
<reference evidence="3" key="1">
    <citation type="journal article" date="2015" name="Nat. Genet.">
        <title>The genome and transcriptome of the zoonotic hookworm Ancylostoma ceylanicum identify infection-specific gene families.</title>
        <authorList>
            <person name="Schwarz E.M."/>
            <person name="Hu Y."/>
            <person name="Antoshechkin I."/>
            <person name="Miller M.M."/>
            <person name="Sternberg P.W."/>
            <person name="Aroian R.V."/>
        </authorList>
    </citation>
    <scope>NUCLEOTIDE SEQUENCE</scope>
    <source>
        <strain evidence="3">HY135</strain>
    </source>
</reference>
<evidence type="ECO:0000256" key="1">
    <source>
        <dbReference type="SAM" id="MobiDB-lite"/>
    </source>
</evidence>
<protein>
    <submittedName>
        <fullName evidence="2">Uncharacterized protein</fullName>
    </submittedName>
</protein>
<proteinExistence type="predicted"/>
<dbReference type="EMBL" id="JARK01001616">
    <property type="protein sequence ID" value="EYB86369.1"/>
    <property type="molecule type" value="Genomic_DNA"/>
</dbReference>
<evidence type="ECO:0000313" key="3">
    <source>
        <dbReference type="Proteomes" id="UP000024635"/>
    </source>
</evidence>
<comment type="caution">
    <text evidence="2">The sequence shown here is derived from an EMBL/GenBank/DDBJ whole genome shotgun (WGS) entry which is preliminary data.</text>
</comment>
<keyword evidence="3" id="KW-1185">Reference proteome</keyword>
<accession>A0A016S7Y0</accession>
<sequence length="73" mass="8397">MQWRFFHTPPARLVGFFKERCFSLVVRLLSLLDEALGIFLFVPQIPDLGEMLPKEQQGSGTRIPKERSYSPCA</sequence>
<feature type="compositionally biased region" description="Basic and acidic residues" evidence="1">
    <location>
        <begin position="63"/>
        <end position="73"/>
    </location>
</feature>